<dbReference type="PROSITE" id="PS50928">
    <property type="entry name" value="ABC_TM1"/>
    <property type="match status" value="1"/>
</dbReference>
<evidence type="ECO:0000256" key="7">
    <source>
        <dbReference type="ARBA" id="ARBA00022989"/>
    </source>
</evidence>
<dbReference type="InterPro" id="IPR000515">
    <property type="entry name" value="MetI-like"/>
</dbReference>
<dbReference type="PANTHER" id="PTHR30614:SF0">
    <property type="entry name" value="L-CYSTINE TRANSPORT SYSTEM PERMEASE PROTEIN TCYL"/>
    <property type="match status" value="1"/>
</dbReference>
<keyword evidence="12" id="KW-1185">Reference proteome</keyword>
<dbReference type="EMBL" id="LFBU01000002">
    <property type="protein sequence ID" value="KMQ72980.1"/>
    <property type="molecule type" value="Genomic_DNA"/>
</dbReference>
<comment type="similarity">
    <text evidence="2">Belongs to the binding-protein-dependent transport system permease family. HisMQ subfamily.</text>
</comment>
<dbReference type="InterPro" id="IPR035906">
    <property type="entry name" value="MetI-like_sf"/>
</dbReference>
<sequence length="224" mass="24783">MDVLNVEYMVGLVPVLLGYLPLTLQLAGTGMVLALILACLFAVVRVLRIPVLNQLTIVFISFFRGTPLLVQLFLFYYGLPQLFSVLTVIDGVTATIMGLTMHFSAYMAESIRAAIVGVDRSQTEAALSIGMTNGQMMRRIVLPQATRVALPTLMNYFIDMIKATSLAFTLGVTELMGATQKEAAGSFLYFEAFIVAAVIYWIVVEMLSKLQSYLEIRLNRAYSR</sequence>
<dbReference type="GO" id="GO:0043190">
    <property type="term" value="C:ATP-binding cassette (ABC) transporter complex"/>
    <property type="evidence" value="ECO:0007669"/>
    <property type="project" value="InterPro"/>
</dbReference>
<evidence type="ECO:0000313" key="11">
    <source>
        <dbReference type="EMBL" id="KMQ72980.1"/>
    </source>
</evidence>
<evidence type="ECO:0000256" key="6">
    <source>
        <dbReference type="ARBA" id="ARBA00022970"/>
    </source>
</evidence>
<feature type="transmembrane region" description="Helical" evidence="9">
    <location>
        <begin position="188"/>
        <end position="207"/>
    </location>
</feature>
<name>A0A0J7LVP7_9GAMM</name>
<protein>
    <submittedName>
        <fullName evidence="11">Amino acid ABC transporter membrane protein, PAAT family</fullName>
    </submittedName>
</protein>
<evidence type="ECO:0000256" key="9">
    <source>
        <dbReference type="RuleBase" id="RU363032"/>
    </source>
</evidence>
<dbReference type="AlphaFoldDB" id="A0A0J7LVP7"/>
<reference evidence="11 12" key="1">
    <citation type="submission" date="2015-06" db="EMBL/GenBank/DDBJ databases">
        <title>Marinobacter subterrani, a genetically tractable neutrophilic iron-oxidizing strain isolated from the Soudan Iron Mine.</title>
        <authorList>
            <person name="Bonis B.M."/>
            <person name="Gralnick J.A."/>
        </authorList>
    </citation>
    <scope>NUCLEOTIDE SEQUENCE [LARGE SCALE GENOMIC DNA]</scope>
    <source>
        <strain evidence="11 12">JG233</strain>
    </source>
</reference>
<dbReference type="Pfam" id="PF00528">
    <property type="entry name" value="BPD_transp_1"/>
    <property type="match status" value="1"/>
</dbReference>
<evidence type="ECO:0000256" key="8">
    <source>
        <dbReference type="ARBA" id="ARBA00023136"/>
    </source>
</evidence>
<dbReference type="Proteomes" id="UP000036102">
    <property type="component" value="Unassembled WGS sequence"/>
</dbReference>
<keyword evidence="5 9" id="KW-0812">Transmembrane</keyword>
<dbReference type="InterPro" id="IPR010065">
    <property type="entry name" value="AA_ABC_transptr_permease_3TM"/>
</dbReference>
<feature type="transmembrane region" description="Helical" evidence="9">
    <location>
        <begin position="148"/>
        <end position="168"/>
    </location>
</feature>
<dbReference type="STRING" id="1658765.Msub_20176"/>
<comment type="subcellular location">
    <subcellularLocation>
        <location evidence="1">Cell inner membrane</location>
        <topology evidence="1">Multi-pass membrane protein</topology>
    </subcellularLocation>
    <subcellularLocation>
        <location evidence="9">Cell membrane</location>
        <topology evidence="9">Multi-pass membrane protein</topology>
    </subcellularLocation>
</comment>
<feature type="transmembrane region" description="Helical" evidence="9">
    <location>
        <begin position="20"/>
        <end position="43"/>
    </location>
</feature>
<feature type="transmembrane region" description="Helical" evidence="9">
    <location>
        <begin position="55"/>
        <end position="76"/>
    </location>
</feature>
<accession>A0A0J7LVP7</accession>
<evidence type="ECO:0000256" key="3">
    <source>
        <dbReference type="ARBA" id="ARBA00022448"/>
    </source>
</evidence>
<dbReference type="NCBIfam" id="TIGR01726">
    <property type="entry name" value="HEQRo_perm_3TM"/>
    <property type="match status" value="1"/>
</dbReference>
<keyword evidence="3 9" id="KW-0813">Transport</keyword>
<dbReference type="PANTHER" id="PTHR30614">
    <property type="entry name" value="MEMBRANE COMPONENT OF AMINO ACID ABC TRANSPORTER"/>
    <property type="match status" value="1"/>
</dbReference>
<dbReference type="RefSeq" id="WP_048497294.1">
    <property type="nucleotide sequence ID" value="NZ_LFBU01000002.1"/>
</dbReference>
<dbReference type="SUPFAM" id="SSF161098">
    <property type="entry name" value="MetI-like"/>
    <property type="match status" value="1"/>
</dbReference>
<comment type="caution">
    <text evidence="11">The sequence shown here is derived from an EMBL/GenBank/DDBJ whole genome shotgun (WGS) entry which is preliminary data.</text>
</comment>
<keyword evidence="6" id="KW-0029">Amino-acid transport</keyword>
<dbReference type="CDD" id="cd06261">
    <property type="entry name" value="TM_PBP2"/>
    <property type="match status" value="1"/>
</dbReference>
<keyword evidence="4" id="KW-1003">Cell membrane</keyword>
<feature type="transmembrane region" description="Helical" evidence="9">
    <location>
        <begin position="82"/>
        <end position="103"/>
    </location>
</feature>
<gene>
    <name evidence="11" type="ORF">Msub_20176</name>
</gene>
<evidence type="ECO:0000259" key="10">
    <source>
        <dbReference type="PROSITE" id="PS50928"/>
    </source>
</evidence>
<dbReference type="InterPro" id="IPR043429">
    <property type="entry name" value="ArtM/GltK/GlnP/TcyL/YhdX-like"/>
</dbReference>
<dbReference type="GO" id="GO:0015184">
    <property type="term" value="F:L-cystine transmembrane transporter activity"/>
    <property type="evidence" value="ECO:0007669"/>
    <property type="project" value="TreeGrafter"/>
</dbReference>
<dbReference type="PATRIC" id="fig|1658765.3.peg.3442"/>
<evidence type="ECO:0000256" key="5">
    <source>
        <dbReference type="ARBA" id="ARBA00022692"/>
    </source>
</evidence>
<evidence type="ECO:0000256" key="4">
    <source>
        <dbReference type="ARBA" id="ARBA00022475"/>
    </source>
</evidence>
<keyword evidence="7 9" id="KW-1133">Transmembrane helix</keyword>
<feature type="domain" description="ABC transmembrane type-1" evidence="10">
    <location>
        <begin position="20"/>
        <end position="211"/>
    </location>
</feature>
<evidence type="ECO:0000313" key="12">
    <source>
        <dbReference type="Proteomes" id="UP000036102"/>
    </source>
</evidence>
<dbReference type="OrthoDB" id="9787841at2"/>
<evidence type="ECO:0000256" key="1">
    <source>
        <dbReference type="ARBA" id="ARBA00004429"/>
    </source>
</evidence>
<proteinExistence type="inferred from homology"/>
<dbReference type="Gene3D" id="1.10.3720.10">
    <property type="entry name" value="MetI-like"/>
    <property type="match status" value="1"/>
</dbReference>
<organism evidence="11 12">
    <name type="scientific">Marinobacter subterrani</name>
    <dbReference type="NCBI Taxonomy" id="1658765"/>
    <lineage>
        <taxon>Bacteria</taxon>
        <taxon>Pseudomonadati</taxon>
        <taxon>Pseudomonadota</taxon>
        <taxon>Gammaproteobacteria</taxon>
        <taxon>Pseudomonadales</taxon>
        <taxon>Marinobacteraceae</taxon>
        <taxon>Marinobacter</taxon>
    </lineage>
</organism>
<evidence type="ECO:0000256" key="2">
    <source>
        <dbReference type="ARBA" id="ARBA00010072"/>
    </source>
</evidence>
<keyword evidence="8 9" id="KW-0472">Membrane</keyword>